<organism evidence="1 2">
    <name type="scientific">Armillaria ostoyae</name>
    <name type="common">Armillaria root rot fungus</name>
    <dbReference type="NCBI Taxonomy" id="47428"/>
    <lineage>
        <taxon>Eukaryota</taxon>
        <taxon>Fungi</taxon>
        <taxon>Dikarya</taxon>
        <taxon>Basidiomycota</taxon>
        <taxon>Agaricomycotina</taxon>
        <taxon>Agaricomycetes</taxon>
        <taxon>Agaricomycetidae</taxon>
        <taxon>Agaricales</taxon>
        <taxon>Marasmiineae</taxon>
        <taxon>Physalacriaceae</taxon>
        <taxon>Armillaria</taxon>
    </lineage>
</organism>
<reference evidence="2" key="1">
    <citation type="journal article" date="2017" name="Nat. Ecol. Evol.">
        <title>Genome expansion and lineage-specific genetic innovations in the forest pathogenic fungi Armillaria.</title>
        <authorList>
            <person name="Sipos G."/>
            <person name="Prasanna A.N."/>
            <person name="Walter M.C."/>
            <person name="O'Connor E."/>
            <person name="Balint B."/>
            <person name="Krizsan K."/>
            <person name="Kiss B."/>
            <person name="Hess J."/>
            <person name="Varga T."/>
            <person name="Slot J."/>
            <person name="Riley R."/>
            <person name="Boka B."/>
            <person name="Rigling D."/>
            <person name="Barry K."/>
            <person name="Lee J."/>
            <person name="Mihaltcheva S."/>
            <person name="LaButti K."/>
            <person name="Lipzen A."/>
            <person name="Waldron R."/>
            <person name="Moloney N.M."/>
            <person name="Sperisen C."/>
            <person name="Kredics L."/>
            <person name="Vagvoelgyi C."/>
            <person name="Patrignani A."/>
            <person name="Fitzpatrick D."/>
            <person name="Nagy I."/>
            <person name="Doyle S."/>
            <person name="Anderson J.B."/>
            <person name="Grigoriev I.V."/>
            <person name="Gueldener U."/>
            <person name="Muensterkoetter M."/>
            <person name="Nagy L.G."/>
        </authorList>
    </citation>
    <scope>NUCLEOTIDE SEQUENCE [LARGE SCALE GENOMIC DNA]</scope>
    <source>
        <strain evidence="2">C18/9</strain>
    </source>
</reference>
<name>A0A284S4G7_ARMOS</name>
<dbReference type="OMA" id="EMSEDFW"/>
<proteinExistence type="predicted"/>
<protein>
    <submittedName>
        <fullName evidence="1">Uncharacterized protein</fullName>
    </submittedName>
</protein>
<dbReference type="OrthoDB" id="2951013at2759"/>
<evidence type="ECO:0000313" key="1">
    <source>
        <dbReference type="EMBL" id="SJL15903.1"/>
    </source>
</evidence>
<dbReference type="AlphaFoldDB" id="A0A284S4G7"/>
<keyword evidence="2" id="KW-1185">Reference proteome</keyword>
<dbReference type="EMBL" id="FUEG01000031">
    <property type="protein sequence ID" value="SJL15903.1"/>
    <property type="molecule type" value="Genomic_DNA"/>
</dbReference>
<accession>A0A284S4G7</accession>
<evidence type="ECO:0000313" key="2">
    <source>
        <dbReference type="Proteomes" id="UP000219338"/>
    </source>
</evidence>
<dbReference type="Proteomes" id="UP000219338">
    <property type="component" value="Unassembled WGS sequence"/>
</dbReference>
<gene>
    <name evidence="1" type="ORF">ARMOST_19411</name>
</gene>
<sequence>MPDLMSLIRTNQQPESLLLFTSQGQEDPKAELAMTADFSDSIMKALPNPLLDKLIFVEWNDEFVSRHFPALHAVGFCYVPEVPEMSEDFWFSILSSPPDFGENGYESFLHSPVKFPVSVTSVNENASIMQ</sequence>